<comment type="subcellular location">
    <subcellularLocation>
        <location evidence="1">Membrane</location>
        <topology evidence="1">Multi-pass membrane protein</topology>
    </subcellularLocation>
</comment>
<dbReference type="InterPro" id="IPR036259">
    <property type="entry name" value="MFS_trans_sf"/>
</dbReference>
<dbReference type="GO" id="GO:0005886">
    <property type="term" value="C:plasma membrane"/>
    <property type="evidence" value="ECO:0007669"/>
    <property type="project" value="UniProtKB-SubCell"/>
</dbReference>
<protein>
    <submittedName>
        <fullName evidence="10">MFS transporter</fullName>
    </submittedName>
    <submittedName>
        <fullName evidence="11">Major facilitator family transporter</fullName>
    </submittedName>
</protein>
<dbReference type="Proteomes" id="UP000252079">
    <property type="component" value="Unassembled WGS sequence"/>
</dbReference>
<evidence type="ECO:0000256" key="5">
    <source>
        <dbReference type="ARBA" id="ARBA00022989"/>
    </source>
</evidence>
<feature type="transmembrane region" description="Helical" evidence="7">
    <location>
        <begin position="73"/>
        <end position="100"/>
    </location>
</feature>
<dbReference type="PROSITE" id="PS50850">
    <property type="entry name" value="MFS"/>
    <property type="match status" value="1"/>
</dbReference>
<dbReference type="KEGG" id="kqu:AVR78_25305"/>
<reference evidence="10 12" key="1">
    <citation type="submission" date="2017-09" db="EMBL/GenBank/DDBJ databases">
        <title>Mdr eskape-Ghana.</title>
        <authorList>
            <person name="Agyepong N."/>
            <person name="Janice J."/>
            <person name="Samuelsen O."/>
            <person name="Owusu-Ofori A."/>
            <person name="Sundsfjord A."/>
            <person name="Essack S."/>
            <person name="Pedersen T."/>
        </authorList>
    </citation>
    <scope>NUCLEOTIDE SEQUENCE [LARGE SCALE GENOMIC DNA]</scope>
    <source>
        <strain evidence="10 12">46</strain>
    </source>
</reference>
<evidence type="ECO:0000256" key="1">
    <source>
        <dbReference type="ARBA" id="ARBA00004141"/>
    </source>
</evidence>
<accession>A0A181VMW6</accession>
<dbReference type="EMBL" id="UFBM01000009">
    <property type="protein sequence ID" value="SSF63965.1"/>
    <property type="molecule type" value="Genomic_DNA"/>
</dbReference>
<dbReference type="PANTHER" id="PTHR42718">
    <property type="entry name" value="MAJOR FACILITATOR SUPERFAMILY MULTIDRUG TRANSPORTER MFSC"/>
    <property type="match status" value="1"/>
</dbReference>
<evidence type="ECO:0000256" key="6">
    <source>
        <dbReference type="ARBA" id="ARBA00023136"/>
    </source>
</evidence>
<dbReference type="EMBL" id="NXHG01000002">
    <property type="protein sequence ID" value="PCM62401.1"/>
    <property type="molecule type" value="Genomic_DNA"/>
</dbReference>
<reference evidence="11 13" key="2">
    <citation type="submission" date="2018-07" db="EMBL/GenBank/DDBJ databases">
        <authorList>
            <consortium name="Pathogen Informatics"/>
        </authorList>
    </citation>
    <scope>NUCLEOTIDE SEQUENCE [LARGE SCALE GENOMIC DNA]</scope>
    <source>
        <strain evidence="11 13">4300STDY6636950</strain>
    </source>
</reference>
<reference evidence="9" key="3">
    <citation type="submission" date="2020-08" db="EMBL/GenBank/DDBJ databases">
        <title>Genomic evolution and epidemiology of Klebsiella pneumoniae from a major hospital in Beijing, China, over a fifteen-year period: dissemination of known and novel high-risk clones.</title>
        <authorList>
            <person name="Palmieri M."/>
        </authorList>
    </citation>
    <scope>NUCLEOTIDE SEQUENCE</scope>
    <source>
        <strain evidence="9">K7050</strain>
    </source>
</reference>
<evidence type="ECO:0000313" key="13">
    <source>
        <dbReference type="Proteomes" id="UP000252079"/>
    </source>
</evidence>
<feature type="transmembrane region" description="Helical" evidence="7">
    <location>
        <begin position="269"/>
        <end position="288"/>
    </location>
</feature>
<feature type="transmembrane region" description="Helical" evidence="7">
    <location>
        <begin position="235"/>
        <end position="257"/>
    </location>
</feature>
<keyword evidence="5 7" id="KW-1133">Transmembrane helix</keyword>
<dbReference type="SUPFAM" id="SSF103473">
    <property type="entry name" value="MFS general substrate transporter"/>
    <property type="match status" value="1"/>
</dbReference>
<evidence type="ECO:0000313" key="9">
    <source>
        <dbReference type="EMBL" id="MBC5047271.1"/>
    </source>
</evidence>
<dbReference type="EMBL" id="JACNQW010000012">
    <property type="protein sequence ID" value="MBC5047271.1"/>
    <property type="molecule type" value="Genomic_DNA"/>
</dbReference>
<keyword evidence="6 7" id="KW-0472">Membrane</keyword>
<feature type="transmembrane region" description="Helical" evidence="7">
    <location>
        <begin position="45"/>
        <end position="64"/>
    </location>
</feature>
<evidence type="ECO:0000256" key="4">
    <source>
        <dbReference type="ARBA" id="ARBA00022692"/>
    </source>
</evidence>
<feature type="transmembrane region" description="Helical" evidence="7">
    <location>
        <begin position="203"/>
        <end position="229"/>
    </location>
</feature>
<name>A0A181VMW6_9ENTR</name>
<dbReference type="RefSeq" id="WP_004205608.1">
    <property type="nucleotide sequence ID" value="NZ_AOGO01000023.1"/>
</dbReference>
<accession>A0A232GTC4</accession>
<sequence>MTYRHRVATVFLFGFFLDLINMFIASIAFPAISHALAVSVSQLAWVSNAYILGLTVVVPFSAWLSQRCGPKRLFLLSLGLFSLGALASGLAHSLGALIFWRTLQGMGGGLLIPLGQALTWPLFQPQERAKLSAAVMLVGLLAPACSPAIGGLLVQAFSWRWVFFASLPVALLTFMLAARWLNDTSAPVRPARLLPLSLLADPLLRFAMLIYLCVPGMFIGVNVVGMFYLQRVTGMAPGAIGALMVPWSLASFVAITFTGRYFNRFGPRPLVIVGCLLQAAGILLLLQVDAHSPLALLILAFTLMGGGGSLCSSTAQSSAFLHTPGEEMPDASALWNLNRQLSFFAGSALLALLLRIFPPAYAWQGAFSCAAAITLLPLLCCLRLNNRAIIHRLHTTLEKS</sequence>
<feature type="domain" description="Major facilitator superfamily (MFS) profile" evidence="8">
    <location>
        <begin position="7"/>
        <end position="389"/>
    </location>
</feature>
<dbReference type="Proteomes" id="UP000217648">
    <property type="component" value="Unassembled WGS sequence"/>
</dbReference>
<dbReference type="AlphaFoldDB" id="A0A181VMW6"/>
<dbReference type="Pfam" id="PF07690">
    <property type="entry name" value="MFS_1"/>
    <property type="match status" value="1"/>
</dbReference>
<dbReference type="PANTHER" id="PTHR42718:SF9">
    <property type="entry name" value="MAJOR FACILITATOR SUPERFAMILY MULTIDRUG TRANSPORTER MFSC"/>
    <property type="match status" value="1"/>
</dbReference>
<proteinExistence type="predicted"/>
<feature type="transmembrane region" description="Helical" evidence="7">
    <location>
        <begin position="294"/>
        <end position="321"/>
    </location>
</feature>
<gene>
    <name evidence="11" type="primary">emrB_1</name>
    <name evidence="10" type="ORF">CP911_04190</name>
    <name evidence="9" type="ORF">H8L09_18105</name>
    <name evidence="11" type="ORF">SAMEA23995918_01843</name>
</gene>
<evidence type="ECO:0000313" key="11">
    <source>
        <dbReference type="EMBL" id="SSF63965.1"/>
    </source>
</evidence>
<evidence type="ECO:0000259" key="8">
    <source>
        <dbReference type="PROSITE" id="PS50850"/>
    </source>
</evidence>
<keyword evidence="3" id="KW-1003">Cell membrane</keyword>
<evidence type="ECO:0000313" key="10">
    <source>
        <dbReference type="EMBL" id="PCM62401.1"/>
    </source>
</evidence>
<keyword evidence="4 7" id="KW-0812">Transmembrane</keyword>
<organism evidence="10 12">
    <name type="scientific">Klebsiella quasipneumoniae</name>
    <dbReference type="NCBI Taxonomy" id="1463165"/>
    <lineage>
        <taxon>Bacteria</taxon>
        <taxon>Pseudomonadati</taxon>
        <taxon>Pseudomonadota</taxon>
        <taxon>Gammaproteobacteria</taxon>
        <taxon>Enterobacterales</taxon>
        <taxon>Enterobacteriaceae</taxon>
        <taxon>Klebsiella/Raoultella group</taxon>
        <taxon>Klebsiella</taxon>
        <taxon>Klebsiella pneumoniae complex</taxon>
    </lineage>
</organism>
<dbReference type="InterPro" id="IPR020846">
    <property type="entry name" value="MFS_dom"/>
</dbReference>
<evidence type="ECO:0000256" key="2">
    <source>
        <dbReference type="ARBA" id="ARBA00022448"/>
    </source>
</evidence>
<feature type="transmembrane region" description="Helical" evidence="7">
    <location>
        <begin position="135"/>
        <end position="155"/>
    </location>
</feature>
<evidence type="ECO:0000313" key="12">
    <source>
        <dbReference type="Proteomes" id="UP000217648"/>
    </source>
</evidence>
<dbReference type="Gene3D" id="1.20.1250.20">
    <property type="entry name" value="MFS general substrate transporter like domains"/>
    <property type="match status" value="1"/>
</dbReference>
<dbReference type="InterPro" id="IPR011701">
    <property type="entry name" value="MFS"/>
</dbReference>
<feature type="transmembrane region" description="Helical" evidence="7">
    <location>
        <begin position="161"/>
        <end position="182"/>
    </location>
</feature>
<evidence type="ECO:0000256" key="7">
    <source>
        <dbReference type="SAM" id="Phobius"/>
    </source>
</evidence>
<evidence type="ECO:0000256" key="3">
    <source>
        <dbReference type="ARBA" id="ARBA00022475"/>
    </source>
</evidence>
<dbReference type="Proteomes" id="UP000646540">
    <property type="component" value="Unassembled WGS sequence"/>
</dbReference>
<feature type="transmembrane region" description="Helical" evidence="7">
    <location>
        <begin position="363"/>
        <end position="382"/>
    </location>
</feature>
<dbReference type="GO" id="GO:0022857">
    <property type="term" value="F:transmembrane transporter activity"/>
    <property type="evidence" value="ECO:0007669"/>
    <property type="project" value="InterPro"/>
</dbReference>
<comment type="caution">
    <text evidence="10">The sequence shown here is derived from an EMBL/GenBank/DDBJ whole genome shotgun (WGS) entry which is preliminary data.</text>
</comment>
<keyword evidence="2" id="KW-0813">Transport</keyword>